<organism evidence="2 3">
    <name type="scientific">Zasmidium cellare</name>
    <name type="common">Wine cellar mold</name>
    <name type="synonym">Racodium cellare</name>
    <dbReference type="NCBI Taxonomy" id="395010"/>
    <lineage>
        <taxon>Eukaryota</taxon>
        <taxon>Fungi</taxon>
        <taxon>Dikarya</taxon>
        <taxon>Ascomycota</taxon>
        <taxon>Pezizomycotina</taxon>
        <taxon>Dothideomycetes</taxon>
        <taxon>Dothideomycetidae</taxon>
        <taxon>Mycosphaerellales</taxon>
        <taxon>Mycosphaerellaceae</taxon>
        <taxon>Zasmidium</taxon>
    </lineage>
</organism>
<comment type="caution">
    <text evidence="2">The sequence shown here is derived from an EMBL/GenBank/DDBJ whole genome shotgun (WGS) entry which is preliminary data.</text>
</comment>
<protein>
    <recommendedName>
        <fullName evidence="1">GIY-YIG domain-containing protein</fullName>
    </recommendedName>
</protein>
<keyword evidence="3" id="KW-1185">Reference proteome</keyword>
<proteinExistence type="predicted"/>
<reference evidence="2 3" key="1">
    <citation type="journal article" date="2023" name="G3 (Bethesda)">
        <title>A chromosome-level genome assembly of Zasmidium syzygii isolated from banana leaves.</title>
        <authorList>
            <person name="van Westerhoven A.C."/>
            <person name="Mehrabi R."/>
            <person name="Talebi R."/>
            <person name="Steentjes M.B.F."/>
            <person name="Corcolon B."/>
            <person name="Chong P.A."/>
            <person name="Kema G.H.J."/>
            <person name="Seidl M.F."/>
        </authorList>
    </citation>
    <scope>NUCLEOTIDE SEQUENCE [LARGE SCALE GENOMIC DNA]</scope>
    <source>
        <strain evidence="2 3">P124</strain>
    </source>
</reference>
<dbReference type="PROSITE" id="PS50164">
    <property type="entry name" value="GIY_YIG"/>
    <property type="match status" value="1"/>
</dbReference>
<evidence type="ECO:0000313" key="3">
    <source>
        <dbReference type="Proteomes" id="UP001305779"/>
    </source>
</evidence>
<name>A0ABR0EME7_ZASCE</name>
<feature type="domain" description="GIY-YIG" evidence="1">
    <location>
        <begin position="334"/>
        <end position="430"/>
    </location>
</feature>
<dbReference type="EMBL" id="JAXOVC010000005">
    <property type="protein sequence ID" value="KAK4501983.1"/>
    <property type="molecule type" value="Genomic_DNA"/>
</dbReference>
<evidence type="ECO:0000259" key="1">
    <source>
        <dbReference type="PROSITE" id="PS50164"/>
    </source>
</evidence>
<dbReference type="InterPro" id="IPR000305">
    <property type="entry name" value="GIY-YIG_endonuc"/>
</dbReference>
<accession>A0ABR0EME7</accession>
<sequence length="1022" mass="114486">MAPKPPEVKTPHSHDAWLVVLRETQTVNGIMTLKGQLGLIEKHNSDNTQISVIWREHEKEATGWVMKDRVELIARTPAGQGHGNDMKNFELLAKLSFANSEEEIPEGEVGVIIRHHKTDAKVLVSMTGYRGASFWMPLKQSDGSDFLRILHKHDLFPFRATHNCTSDDGNQYVNVGEEGKIFAHSANEKWVRVSIPRYNEPINIPRNRIEIGKRRMTERSWKLEREQEILAPSQITVTGIGQLWRTAFAFFKALQEQALNIPQMANAVTTLLGTGDTGPRRMADLIEQGCRKAGTFDELNSPDFTLKSICKAAQLVASNKIGDKLVIVPVKNLPSAIIYLIMHEDFAKAYRDPAIYVGETGNTSNRPSTHSSAAKDGRSYHYGIWRASVKHTMVNICNAPEGSGDDETSRFAIELFFIAAFEAYAPRLVKDFAKFLAESSATTTGLLASNIAVMGQGTETDDGDGKGVELVDFQDLAFRIMSIAEEVFKKTNWPRGTSRSQFGSSGGCNVETPLGSLAEGDVVFYKFRVPGKMEQYRRRPLTCWQHGSTLNVGHFHGGGIEFLLQTGKGMKTASVKGPMPKPGDKVYPVYEIWEMNGPVPPSPWARLPEDGQYDDHEQARRLRISIEWQDSDNGQWHKIYIQCSCEDQLTPDSPPRSYVLAMAIIHSLRQESVQDAEDWNISLRMYPVKTVEWNHLNQVLKISSSTSRHVSKPKKVNMLVRERELSKHGAKHFGTAFGVVPEPIKRGLGGVRKSCDRCFIGGAKIKQAELSGGDVPPYCDRQKCVAMDPSDKNSPCVACWTLHQIRCSWTRDTELTDGYAKAVLHETATPYSKQVDIINAPKAVDIDVAASSSRIVNLPYDEKAVDSILENPTLDKLGAVVRMCIQGVRENSDLSSSAGAIRRRQLLKSRELLLKGMPKDIKPVQQRKVDEFVRQIDQCHSYWGTAFTLTNFKDASGSKVQDRVPTLWELRKFIGDRQWSVSNRVLLKSLYLWFEDLGYILKVGVGQQCGLCYNTYNKVQTN</sequence>
<dbReference type="Proteomes" id="UP001305779">
    <property type="component" value="Unassembled WGS sequence"/>
</dbReference>
<evidence type="ECO:0000313" key="2">
    <source>
        <dbReference type="EMBL" id="KAK4501983.1"/>
    </source>
</evidence>
<gene>
    <name evidence="2" type="ORF">PRZ48_007793</name>
</gene>